<name>A0A1T4KS60_9ENTE</name>
<dbReference type="Pfam" id="PF16364">
    <property type="entry name" value="Antigen_C"/>
    <property type="match status" value="2"/>
</dbReference>
<proteinExistence type="inferred from homology"/>
<dbReference type="InterPro" id="IPR032300">
    <property type="entry name" value="Antigen_C"/>
</dbReference>
<dbReference type="InterPro" id="IPR041033">
    <property type="entry name" value="SpaA_PFL_dom_1"/>
</dbReference>
<feature type="transmembrane region" description="Helical" evidence="5">
    <location>
        <begin position="12"/>
        <end position="34"/>
    </location>
</feature>
<evidence type="ECO:0000256" key="2">
    <source>
        <dbReference type="ARBA" id="ARBA00022525"/>
    </source>
</evidence>
<dbReference type="InterPro" id="IPR013783">
    <property type="entry name" value="Ig-like_fold"/>
</dbReference>
<dbReference type="PANTHER" id="PTHR36108:SF13">
    <property type="entry name" value="COLOSSIN-B-RELATED"/>
    <property type="match status" value="1"/>
</dbReference>
<dbReference type="PANTHER" id="PTHR36108">
    <property type="entry name" value="COLOSSIN-B-RELATED"/>
    <property type="match status" value="1"/>
</dbReference>
<feature type="region of interest" description="Disordered" evidence="4">
    <location>
        <begin position="1615"/>
        <end position="1643"/>
    </location>
</feature>
<evidence type="ECO:0000256" key="4">
    <source>
        <dbReference type="SAM" id="MobiDB-lite"/>
    </source>
</evidence>
<dbReference type="STRING" id="263852.SAMN02745116_00360"/>
<dbReference type="Pfam" id="PF17998">
    <property type="entry name" value="AgI_II_C2"/>
    <property type="match status" value="2"/>
</dbReference>
<dbReference type="Gene3D" id="2.60.40.740">
    <property type="match status" value="4"/>
</dbReference>
<evidence type="ECO:0000256" key="5">
    <source>
        <dbReference type="SAM" id="Phobius"/>
    </source>
</evidence>
<organism evidence="9 10">
    <name type="scientific">Pilibacter termitis</name>
    <dbReference type="NCBI Taxonomy" id="263852"/>
    <lineage>
        <taxon>Bacteria</taxon>
        <taxon>Bacillati</taxon>
        <taxon>Bacillota</taxon>
        <taxon>Bacilli</taxon>
        <taxon>Lactobacillales</taxon>
        <taxon>Enterococcaceae</taxon>
        <taxon>Pilibacter</taxon>
    </lineage>
</organism>
<feature type="compositionally biased region" description="Gly residues" evidence="4">
    <location>
        <begin position="205"/>
        <end position="223"/>
    </location>
</feature>
<keyword evidence="2" id="KW-0964">Secreted</keyword>
<feature type="transmembrane region" description="Helical" evidence="5">
    <location>
        <begin position="1822"/>
        <end position="1839"/>
    </location>
</feature>
<feature type="domain" description="Adhesin isopeptide-forming adherence" evidence="8">
    <location>
        <begin position="1275"/>
        <end position="1415"/>
    </location>
</feature>
<feature type="domain" description="Adhesin isopeptide-forming adherence" evidence="8">
    <location>
        <begin position="1633"/>
        <end position="1775"/>
    </location>
</feature>
<dbReference type="Proteomes" id="UP000190328">
    <property type="component" value="Unassembled WGS sequence"/>
</dbReference>
<feature type="region of interest" description="Disordered" evidence="4">
    <location>
        <begin position="1578"/>
        <end position="1600"/>
    </location>
</feature>
<evidence type="ECO:0000259" key="8">
    <source>
        <dbReference type="Pfam" id="PF17998"/>
    </source>
</evidence>
<accession>A0A1T4KS60</accession>
<dbReference type="Pfam" id="PF17802">
    <property type="entry name" value="SpaA"/>
    <property type="match status" value="4"/>
</dbReference>
<feature type="domain" description="Cell surface antigen C-terminal" evidence="6">
    <location>
        <begin position="1078"/>
        <end position="1231"/>
    </location>
</feature>
<keyword evidence="3" id="KW-0732">Signal</keyword>
<keyword evidence="5" id="KW-0812">Transmembrane</keyword>
<feature type="domain" description="SpaA-like prealbumin fold" evidence="7">
    <location>
        <begin position="849"/>
        <end position="908"/>
    </location>
</feature>
<evidence type="ECO:0000259" key="6">
    <source>
        <dbReference type="Pfam" id="PF16364"/>
    </source>
</evidence>
<dbReference type="NCBIfam" id="TIGR04228">
    <property type="entry name" value="isopep_sspB_C2"/>
    <property type="match status" value="2"/>
</dbReference>
<dbReference type="RefSeq" id="WP_078806325.1">
    <property type="nucleotide sequence ID" value="NZ_FUXI01000003.1"/>
</dbReference>
<protein>
    <submittedName>
        <fullName evidence="9">LPXTG-motif cell wall anchor domain-containing protein/adhesin isopeptide-forming domain-containing protein, sspB-C2 type</fullName>
    </submittedName>
</protein>
<feature type="compositionally biased region" description="Basic and acidic residues" evidence="4">
    <location>
        <begin position="782"/>
        <end position="795"/>
    </location>
</feature>
<dbReference type="Gene3D" id="2.60.40.10">
    <property type="entry name" value="Immunoglobulins"/>
    <property type="match status" value="4"/>
</dbReference>
<keyword evidence="5" id="KW-1133">Transmembrane helix</keyword>
<feature type="region of interest" description="Disordered" evidence="4">
    <location>
        <begin position="205"/>
        <end position="224"/>
    </location>
</feature>
<comment type="similarity">
    <text evidence="1">Belongs to the serine-aspartate repeat-containing protein (SDr) family.</text>
</comment>
<feature type="domain" description="SpaA-like prealbumin fold" evidence="7">
    <location>
        <begin position="578"/>
        <end position="647"/>
    </location>
</feature>
<evidence type="ECO:0000256" key="3">
    <source>
        <dbReference type="ARBA" id="ARBA00022729"/>
    </source>
</evidence>
<feature type="domain" description="Cell surface antigen C-terminal" evidence="6">
    <location>
        <begin position="1437"/>
        <end position="1590"/>
    </location>
</feature>
<dbReference type="EMBL" id="FUXI01000003">
    <property type="protein sequence ID" value="SJZ45274.1"/>
    <property type="molecule type" value="Genomic_DNA"/>
</dbReference>
<feature type="region of interest" description="Disordered" evidence="4">
    <location>
        <begin position="774"/>
        <end position="795"/>
    </location>
</feature>
<keyword evidence="5" id="KW-0472">Membrane</keyword>
<dbReference type="OrthoDB" id="2216808at2"/>
<feature type="region of interest" description="Disordered" evidence="4">
    <location>
        <begin position="1220"/>
        <end position="1239"/>
    </location>
</feature>
<feature type="domain" description="SpaA-like prealbumin fold" evidence="7">
    <location>
        <begin position="684"/>
        <end position="761"/>
    </location>
</feature>
<dbReference type="NCBIfam" id="TIGR01167">
    <property type="entry name" value="LPXTG_anchor"/>
    <property type="match status" value="1"/>
</dbReference>
<feature type="domain" description="SpaA-like prealbumin fold" evidence="7">
    <location>
        <begin position="370"/>
        <end position="447"/>
    </location>
</feature>
<dbReference type="InterPro" id="IPR026345">
    <property type="entry name" value="Adh_isopep-form_adh_dom"/>
</dbReference>
<evidence type="ECO:0000313" key="9">
    <source>
        <dbReference type="EMBL" id="SJZ45274.1"/>
    </source>
</evidence>
<evidence type="ECO:0000313" key="10">
    <source>
        <dbReference type="Proteomes" id="UP000190328"/>
    </source>
</evidence>
<evidence type="ECO:0000256" key="1">
    <source>
        <dbReference type="ARBA" id="ARBA00007257"/>
    </source>
</evidence>
<sequence length="1857" mass="205241">MKKTTHNQWKRKLYVLSMLGILGGNTIAPTLPIYPTILQSVSALTVPSSMTQIGSIGSSPVLKAPTSSLKDQWFKDLTSNILNEQSPSYIVEQAQWTSNTKLEGGSPLSTFGQTANWVFQGDGYNGNDLGKVMNVGDVAKISNIGTAMEMATGKSIPISLNVKLLSANGFGAPNGGAPQALNSSLMMVKNQGSTITIGWGGEFTTGGTGGGGNENGSGGGGNTDGKSMLYIENVRYAVQLVNANTGQPLPDDTLMPIKMSDIDATQWANLDQTNALAFVVGNDTNLELNGSNFQVKSNAAFNADGDTISPTSFLALKQWNQNIISYSYNGLTDRNDIVTAIFGNLPSWDLGGFIEIDKSTLQYGKNGWNANYSFEDLAFEVIAKDGKVVDTIHLDKNGKGKSKKIPSGDYTLHETSGKWASSGQTVHPDMTAKVSAGATSTVKVENTAVQGTISIKKSLDGYSSLPNSNYKYEGLQFEIKSEDGKYTDVVTLDKNGEGKSKYLPLSKYTVKEIPSSVTSGTGQIVNPTTYTAELKYKDQNTEIVLASQNVVNTPVTGQITVDKTLAGYGKDLPNGLYSLEGLKFKLTHKETNQTCTITTDKNGVAKTATTLLLGEYDVQEIASSVTKPTGQVVNKNVYKAKLVWKDNQTKLVFAETDVANPPVLGQISIKKTGVESGENMWNQHYSLAGNVFEITPVDPTNTKWKEGTFPLQVTTNAKGEAKTPATLPLGKYLVNEIKASNGFGNTFKPVVVELTWKDNQTALVFDSATGTNQEIKGQNTLEKTDKDTGKDPHGKADMKDAEYALFYDEEATGSSPHQAGQPVKWSDIPKAKLLKGEKVTTSYINGVEVKHGDNVVISVDDKDLNLAIGNLAIGKYVWKEINAPEGYVLDKNVYRFEIKKKDDQTLNIVTPDSKSEEQIIQARITVQKLAEIVGESAESGFNGVEFTFTPINGTKGNPVVMKTGVNEATDEDGFGQVVLDYGDYVMKETKGIDGFDNVRDIYIHMTTDKKKDLLYISASNNSDFSKPFSQRTFALTDNQSGTNPNETGSVGKVSTDKFIISLGKMVFTDKVTPEPPAEPVKDVTKNDGGNSINHGDVALSSDFVYSLVSSNLSNGRNKDTSDWSILDDYDERYDQFNGTFRAYAKTNFGTFKKGDQLPSNFFTATDKDGKVNFVATKDFLKVINDNKNDTVQFEIRADFYRHKWADVVYNTFDETKNGLTEKSNEVDTKTPAPQPHKFDVEGKKVDLTGDKLLNDDDEMKDRYKDSNDNPYLDKVDNNESFNLNTKKVKPGDKITYQLWLDTNPFDNTSKLTALAMIDDFDEKLLDVDVSKVKVYNKKGEEVTKLFKSEIKDGKLIVSANVFVETTNSKGQKVQVVDTKKLPLGQFYKIEFPTVVKKDILKDDEIINTAQQVTIDANGKYFIKITEKRVNPVEVPSKPVKDVQNTDEGDSIHEGNVALSSDFIYVLNSRLLQPDRTQDTTIWTIVDDFDENFDKFDGTFRAYATAEFGDYKKGDQLPETFFTSEEKGGKVTFTATKEFLTVVNEKKDKQVGFSIHADFFRFKQSDKVLNTFVETVNDSSEKSNEVQTKTPEPQPHKFDLSKEQFDLTGKKLLDDDKEMKDRYQDSNKDPYLDKTDNNEKENLNTKEVKSGDQIIYQLWLDTIPFDETSELISLFMEDDYDEKTLDVDVSKVKVYNAKGEDVTKRFKVEDKDGKLTVSANVFVETTNSKGEKVKIVDTTLLPFGQVYKIDVPTTVKEDVKSGTEIVNTASQHWTDSDGIANAHVTEKRVNKVNEERPELPVTGEKPKKGIINILLPDTGEKQAIYLSVLGSMLVASIVFLKREELQFRVRKLRRKLRQ</sequence>
<gene>
    <name evidence="9" type="ORF">SAMN02745116_00360</name>
</gene>
<reference evidence="9 10" key="1">
    <citation type="submission" date="2017-02" db="EMBL/GenBank/DDBJ databases">
        <authorList>
            <person name="Peterson S.W."/>
        </authorList>
    </citation>
    <scope>NUCLEOTIDE SEQUENCE [LARGE SCALE GENOMIC DNA]</scope>
    <source>
        <strain evidence="9 10">ATCC BAA-1030</strain>
    </source>
</reference>
<evidence type="ECO:0000259" key="7">
    <source>
        <dbReference type="Pfam" id="PF17802"/>
    </source>
</evidence>
<keyword evidence="10" id="KW-1185">Reference proteome</keyword>